<protein>
    <submittedName>
        <fullName evidence="1">Uncharacterized protein</fullName>
    </submittedName>
</protein>
<gene>
    <name evidence="1" type="ORF">LCGC14_1691670</name>
</gene>
<sequence length="246" mass="25663">MLGRLQALMRHSREFPQADGKLIVAGTSVPADASTGYQAGCLYQKTDGGVGSTLYINHGSLSSSLFQPLEAVGSAQSIIQLPLNSWIDETGDPLIIYAAGAVQTPMLSSLDETWGIRWNNHATPLPIATQVAVPPDLDETEDVVFHLLAGKTGATSGDDVVWTLAAYNNVVGALYDADTNFGGAATAMVGTATAKTVAERTVTLAAANIAAAPCVIQLTLAPSDMATDDVILLGTWLEYTKKALAT</sequence>
<dbReference type="EMBL" id="LAZR01014805">
    <property type="protein sequence ID" value="KKM15873.1"/>
    <property type="molecule type" value="Genomic_DNA"/>
</dbReference>
<reference evidence="1" key="1">
    <citation type="journal article" date="2015" name="Nature">
        <title>Complex archaea that bridge the gap between prokaryotes and eukaryotes.</title>
        <authorList>
            <person name="Spang A."/>
            <person name="Saw J.H."/>
            <person name="Jorgensen S.L."/>
            <person name="Zaremba-Niedzwiedzka K."/>
            <person name="Martijn J."/>
            <person name="Lind A.E."/>
            <person name="van Eijk R."/>
            <person name="Schleper C."/>
            <person name="Guy L."/>
            <person name="Ettema T.J."/>
        </authorList>
    </citation>
    <scope>NUCLEOTIDE SEQUENCE</scope>
</reference>
<organism evidence="1">
    <name type="scientific">marine sediment metagenome</name>
    <dbReference type="NCBI Taxonomy" id="412755"/>
    <lineage>
        <taxon>unclassified sequences</taxon>
        <taxon>metagenomes</taxon>
        <taxon>ecological metagenomes</taxon>
    </lineage>
</organism>
<accession>A0A0F9K148</accession>
<comment type="caution">
    <text evidence="1">The sequence shown here is derived from an EMBL/GenBank/DDBJ whole genome shotgun (WGS) entry which is preliminary data.</text>
</comment>
<name>A0A0F9K148_9ZZZZ</name>
<evidence type="ECO:0000313" key="1">
    <source>
        <dbReference type="EMBL" id="KKM15873.1"/>
    </source>
</evidence>
<dbReference type="AlphaFoldDB" id="A0A0F9K148"/>
<proteinExistence type="predicted"/>